<dbReference type="RefSeq" id="XP_037149780.1">
    <property type="nucleotide sequence ID" value="XM_037294399.1"/>
</dbReference>
<comment type="caution">
    <text evidence="2">The sequence shown here is derived from an EMBL/GenBank/DDBJ whole genome shotgun (WGS) entry which is preliminary data.</text>
</comment>
<accession>A0A8H6CBF4</accession>
<keyword evidence="3" id="KW-1185">Reference proteome</keyword>
<evidence type="ECO:0000313" key="2">
    <source>
        <dbReference type="EMBL" id="KAF6220345.1"/>
    </source>
</evidence>
<name>A0A8H6CBF4_9LECA</name>
<gene>
    <name evidence="2" type="ORF">HO133_003477</name>
</gene>
<protein>
    <submittedName>
        <fullName evidence="2">Uncharacterized protein</fullName>
    </submittedName>
</protein>
<dbReference type="AlphaFoldDB" id="A0A8H6CBF4"/>
<organism evidence="2 3">
    <name type="scientific">Letharia lupina</name>
    <dbReference type="NCBI Taxonomy" id="560253"/>
    <lineage>
        <taxon>Eukaryota</taxon>
        <taxon>Fungi</taxon>
        <taxon>Dikarya</taxon>
        <taxon>Ascomycota</taxon>
        <taxon>Pezizomycotina</taxon>
        <taxon>Lecanoromycetes</taxon>
        <taxon>OSLEUM clade</taxon>
        <taxon>Lecanoromycetidae</taxon>
        <taxon>Lecanorales</taxon>
        <taxon>Lecanorineae</taxon>
        <taxon>Parmeliaceae</taxon>
        <taxon>Letharia</taxon>
    </lineage>
</organism>
<dbReference type="Proteomes" id="UP000593566">
    <property type="component" value="Unassembled WGS sequence"/>
</dbReference>
<evidence type="ECO:0000313" key="3">
    <source>
        <dbReference type="Proteomes" id="UP000593566"/>
    </source>
</evidence>
<feature type="region of interest" description="Disordered" evidence="1">
    <location>
        <begin position="60"/>
        <end position="84"/>
    </location>
</feature>
<dbReference type="GeneID" id="59331888"/>
<sequence>MPTVHSLPNTSTHGTDQIYSPAAAQRLPTHASSLRTPTSPRASFVTDSRANINYTVQCTTTHSSRARHSPTSTSCLPRSANPTSPPALPTDAAYQFEFLQTSTLNIVAKTGKTARMTETRVFRLQNEEWSIWNVDGDGAVMGELAELALGHVIEPPIDFGPHQFQEAQLKAVQRR</sequence>
<feature type="compositionally biased region" description="Polar residues" evidence="1">
    <location>
        <begin position="60"/>
        <end position="82"/>
    </location>
</feature>
<dbReference type="EMBL" id="JACCJB010000017">
    <property type="protein sequence ID" value="KAF6220345.1"/>
    <property type="molecule type" value="Genomic_DNA"/>
</dbReference>
<reference evidence="2 3" key="1">
    <citation type="journal article" date="2020" name="Genomics">
        <title>Complete, high-quality genomes from long-read metagenomic sequencing of two wolf lichen thalli reveals enigmatic genome architecture.</title>
        <authorList>
            <person name="McKenzie S.K."/>
            <person name="Walston R.F."/>
            <person name="Allen J.L."/>
        </authorList>
    </citation>
    <scope>NUCLEOTIDE SEQUENCE [LARGE SCALE GENOMIC DNA]</scope>
    <source>
        <strain evidence="2">WasteWater1</strain>
    </source>
</reference>
<evidence type="ECO:0000256" key="1">
    <source>
        <dbReference type="SAM" id="MobiDB-lite"/>
    </source>
</evidence>
<proteinExistence type="predicted"/>